<feature type="region of interest" description="Disordered" evidence="1">
    <location>
        <begin position="54"/>
        <end position="74"/>
    </location>
</feature>
<evidence type="ECO:0000256" key="1">
    <source>
        <dbReference type="SAM" id="MobiDB-lite"/>
    </source>
</evidence>
<evidence type="ECO:0000313" key="2">
    <source>
        <dbReference type="EMBL" id="PRQ42610.1"/>
    </source>
</evidence>
<reference evidence="2 3" key="1">
    <citation type="journal article" date="2018" name="Nat. Genet.">
        <title>The Rosa genome provides new insights in the design of modern roses.</title>
        <authorList>
            <person name="Bendahmane M."/>
        </authorList>
    </citation>
    <scope>NUCLEOTIDE SEQUENCE [LARGE SCALE GENOMIC DNA]</scope>
    <source>
        <strain evidence="3">cv. Old Blush</strain>
    </source>
</reference>
<name>A0A2P6R854_ROSCH</name>
<dbReference type="STRING" id="74649.A0A2P6R854"/>
<dbReference type="PANTHER" id="PTHR35277:SF10">
    <property type="entry name" value="OS09G0363700 PROTEIN"/>
    <property type="match status" value="1"/>
</dbReference>
<dbReference type="Proteomes" id="UP000238479">
    <property type="component" value="Chromosome 3"/>
</dbReference>
<proteinExistence type="predicted"/>
<organism evidence="2 3">
    <name type="scientific">Rosa chinensis</name>
    <name type="common">China rose</name>
    <dbReference type="NCBI Taxonomy" id="74649"/>
    <lineage>
        <taxon>Eukaryota</taxon>
        <taxon>Viridiplantae</taxon>
        <taxon>Streptophyta</taxon>
        <taxon>Embryophyta</taxon>
        <taxon>Tracheophyta</taxon>
        <taxon>Spermatophyta</taxon>
        <taxon>Magnoliopsida</taxon>
        <taxon>eudicotyledons</taxon>
        <taxon>Gunneridae</taxon>
        <taxon>Pentapetalae</taxon>
        <taxon>rosids</taxon>
        <taxon>fabids</taxon>
        <taxon>Rosales</taxon>
        <taxon>Rosaceae</taxon>
        <taxon>Rosoideae</taxon>
        <taxon>Rosoideae incertae sedis</taxon>
        <taxon>Rosa</taxon>
    </lineage>
</organism>
<protein>
    <submittedName>
        <fullName evidence="2">Uncharacterized protein</fullName>
    </submittedName>
</protein>
<dbReference type="Gramene" id="PRQ42610">
    <property type="protein sequence ID" value="PRQ42610"/>
    <property type="gene ID" value="RchiOBHm_Chr3g0459511"/>
</dbReference>
<feature type="region of interest" description="Disordered" evidence="1">
    <location>
        <begin position="1"/>
        <end position="34"/>
    </location>
</feature>
<accession>A0A2P6R854</accession>
<sequence length="86" mass="9952">MLHHKDESNHHHEETHGLRKDIDEKTPLEEVKAPNVFERAKEEFEAIVEAIHSKKESDSSVEIKKESKQDKAESKSGIDFMTMLLI</sequence>
<dbReference type="EMBL" id="PDCK01000041">
    <property type="protein sequence ID" value="PRQ42610.1"/>
    <property type="molecule type" value="Genomic_DNA"/>
</dbReference>
<dbReference type="PANTHER" id="PTHR35277">
    <property type="entry name" value="OS09G0363700 PROTEIN"/>
    <property type="match status" value="1"/>
</dbReference>
<keyword evidence="3" id="KW-1185">Reference proteome</keyword>
<evidence type="ECO:0000313" key="3">
    <source>
        <dbReference type="Proteomes" id="UP000238479"/>
    </source>
</evidence>
<dbReference type="AlphaFoldDB" id="A0A2P6R854"/>
<comment type="caution">
    <text evidence="2">The sequence shown here is derived from an EMBL/GenBank/DDBJ whole genome shotgun (WGS) entry which is preliminary data.</text>
</comment>
<gene>
    <name evidence="2" type="ORF">RchiOBHm_Chr3g0459511</name>
</gene>